<accession>A0A0U2XRU5</accession>
<dbReference type="InterPro" id="IPR013096">
    <property type="entry name" value="Cupin_2"/>
</dbReference>
<evidence type="ECO:0000259" key="1">
    <source>
        <dbReference type="Pfam" id="PF07883"/>
    </source>
</evidence>
<evidence type="ECO:0000313" key="2">
    <source>
        <dbReference type="EMBL" id="ALS75827.1"/>
    </source>
</evidence>
<dbReference type="InterPro" id="IPR014710">
    <property type="entry name" value="RmlC-like_jellyroll"/>
</dbReference>
<proteinExistence type="predicted"/>
<dbReference type="Pfam" id="PF07883">
    <property type="entry name" value="Cupin_2"/>
    <property type="match status" value="1"/>
</dbReference>
<evidence type="ECO:0000313" key="3">
    <source>
        <dbReference type="Proteomes" id="UP000067683"/>
    </source>
</evidence>
<dbReference type="RefSeq" id="WP_058382530.1">
    <property type="nucleotide sequence ID" value="NZ_CP013659.2"/>
</dbReference>
<reference evidence="2" key="1">
    <citation type="submission" date="2016-01" db="EMBL/GenBank/DDBJ databases">
        <title>Complete genome of Planococcus rifietoensis type strain M8.</title>
        <authorList>
            <person name="See-Too W.S."/>
        </authorList>
    </citation>
    <scope>NUCLEOTIDE SEQUENCE [LARGE SCALE GENOMIC DNA]</scope>
    <source>
        <strain evidence="2">M8</strain>
    </source>
</reference>
<organism evidence="2 3">
    <name type="scientific">Planococcus rifietoensis</name>
    <dbReference type="NCBI Taxonomy" id="200991"/>
    <lineage>
        <taxon>Bacteria</taxon>
        <taxon>Bacillati</taxon>
        <taxon>Bacillota</taxon>
        <taxon>Bacilli</taxon>
        <taxon>Bacillales</taxon>
        <taxon>Caryophanaceae</taxon>
        <taxon>Planococcus</taxon>
    </lineage>
</organism>
<protein>
    <submittedName>
        <fullName evidence="2">Cupin</fullName>
    </submittedName>
</protein>
<dbReference type="EMBL" id="CP013659">
    <property type="protein sequence ID" value="ALS75827.1"/>
    <property type="molecule type" value="Genomic_DNA"/>
</dbReference>
<dbReference type="SUPFAM" id="SSF51182">
    <property type="entry name" value="RmlC-like cupins"/>
    <property type="match status" value="1"/>
</dbReference>
<dbReference type="OrthoDB" id="3782397at2"/>
<dbReference type="AlphaFoldDB" id="A0A0U2XRU5"/>
<dbReference type="KEGG" id="prt:AUC31_11775"/>
<feature type="domain" description="Cupin type-2" evidence="1">
    <location>
        <begin position="39"/>
        <end position="96"/>
    </location>
</feature>
<dbReference type="InterPro" id="IPR011051">
    <property type="entry name" value="RmlC_Cupin_sf"/>
</dbReference>
<dbReference type="Gene3D" id="2.60.120.10">
    <property type="entry name" value="Jelly Rolls"/>
    <property type="match status" value="1"/>
</dbReference>
<dbReference type="Proteomes" id="UP000067683">
    <property type="component" value="Chromosome"/>
</dbReference>
<dbReference type="STRING" id="200991.AUC31_11775"/>
<gene>
    <name evidence="2" type="ORF">AUC31_11775</name>
</gene>
<keyword evidence="3" id="KW-1185">Reference proteome</keyword>
<dbReference type="CDD" id="cd02208">
    <property type="entry name" value="cupin_RmlC-like"/>
    <property type="match status" value="1"/>
</dbReference>
<sequence>MKLFKFDKSNGKQISKFNSDFIMSRITQTTKAAHIGCMHLEENGIVGYHQAVSPQLLLIVSGEGLVRGEQEEYFKVEAGDAVSWNKGEWHETKTDTGLMAIVIESEELSPLMHMA</sequence>
<name>A0A0U2XRU5_9BACL</name>